<organism evidence="1 2">
    <name type="scientific">Bacillus infantis</name>
    <dbReference type="NCBI Taxonomy" id="324767"/>
    <lineage>
        <taxon>Bacteria</taxon>
        <taxon>Bacillati</taxon>
        <taxon>Bacillota</taxon>
        <taxon>Bacilli</taxon>
        <taxon>Bacillales</taxon>
        <taxon>Bacillaceae</taxon>
        <taxon>Bacillus</taxon>
    </lineage>
</organism>
<dbReference type="RefSeq" id="WP_148951168.1">
    <property type="nucleotide sequence ID" value="NZ_JAZICA010000015.1"/>
</dbReference>
<evidence type="ECO:0000313" key="1">
    <source>
        <dbReference type="EMBL" id="TYS55801.1"/>
    </source>
</evidence>
<protein>
    <submittedName>
        <fullName evidence="1">Uncharacterized protein</fullName>
    </submittedName>
</protein>
<sequence length="88" mass="9935">MNVVIEISYIGYHSKITRSGSFKVNSYKFSMDPIQEAARAALGFIKFIQNDSYISYIEEVIYNGTEDITETVKKLIEAPPAAGPYDYL</sequence>
<accession>A0A5D4RZK0</accession>
<comment type="caution">
    <text evidence="1">The sequence shown here is derived from an EMBL/GenBank/DDBJ whole genome shotgun (WGS) entry which is preliminary data.</text>
</comment>
<name>A0A5D4RZK0_9BACI</name>
<dbReference type="Proteomes" id="UP000323732">
    <property type="component" value="Unassembled WGS sequence"/>
</dbReference>
<dbReference type="AlphaFoldDB" id="A0A5D4RZK0"/>
<proteinExistence type="predicted"/>
<reference evidence="1 2" key="1">
    <citation type="submission" date="2019-08" db="EMBL/GenBank/DDBJ databases">
        <title>Bacillus genomes from the desert of Cuatro Cienegas, Coahuila.</title>
        <authorList>
            <person name="Olmedo-Alvarez G."/>
        </authorList>
    </citation>
    <scope>NUCLEOTIDE SEQUENCE [LARGE SCALE GENOMIC DNA]</scope>
    <source>
        <strain evidence="1 2">CH37_1T</strain>
    </source>
</reference>
<gene>
    <name evidence="1" type="ORF">FZD47_25595</name>
</gene>
<evidence type="ECO:0000313" key="2">
    <source>
        <dbReference type="Proteomes" id="UP000323732"/>
    </source>
</evidence>
<dbReference type="EMBL" id="VTES01000015">
    <property type="protein sequence ID" value="TYS55801.1"/>
    <property type="molecule type" value="Genomic_DNA"/>
</dbReference>